<dbReference type="EMBL" id="WSEK01000004">
    <property type="protein sequence ID" value="MVQ49957.1"/>
    <property type="molecule type" value="Genomic_DNA"/>
</dbReference>
<keyword evidence="5" id="KW-1185">Reference proteome</keyword>
<dbReference type="GO" id="GO:0071949">
    <property type="term" value="F:FAD binding"/>
    <property type="evidence" value="ECO:0007669"/>
    <property type="project" value="InterPro"/>
</dbReference>
<gene>
    <name evidence="4" type="ORF">GON03_12255</name>
</gene>
<dbReference type="PIRSF" id="PIRSF000136">
    <property type="entry name" value="LGO_GLO"/>
    <property type="match status" value="1"/>
</dbReference>
<protein>
    <submittedName>
        <fullName evidence="4">FAD-binding protein</fullName>
    </submittedName>
</protein>
<dbReference type="Gene3D" id="3.30.43.10">
    <property type="entry name" value="Uridine Diphospho-n-acetylenolpyruvylglucosamine Reductase, domain 2"/>
    <property type="match status" value="1"/>
</dbReference>
<feature type="compositionally biased region" description="Pro residues" evidence="2">
    <location>
        <begin position="16"/>
        <end position="26"/>
    </location>
</feature>
<organism evidence="4 5">
    <name type="scientific">Nocardioides agri</name>
    <dbReference type="NCBI Taxonomy" id="2682843"/>
    <lineage>
        <taxon>Bacteria</taxon>
        <taxon>Bacillati</taxon>
        <taxon>Actinomycetota</taxon>
        <taxon>Actinomycetes</taxon>
        <taxon>Propionibacteriales</taxon>
        <taxon>Nocardioidaceae</taxon>
        <taxon>Nocardioides</taxon>
    </lineage>
</organism>
<dbReference type="Gene3D" id="3.30.70.2530">
    <property type="match status" value="1"/>
</dbReference>
<dbReference type="InterPro" id="IPR007173">
    <property type="entry name" value="ALO_C"/>
</dbReference>
<evidence type="ECO:0000256" key="1">
    <source>
        <dbReference type="ARBA" id="ARBA00023002"/>
    </source>
</evidence>
<dbReference type="Gene3D" id="3.30.70.2520">
    <property type="match status" value="1"/>
</dbReference>
<dbReference type="Pfam" id="PF01565">
    <property type="entry name" value="FAD_binding_4"/>
    <property type="match status" value="1"/>
</dbReference>
<dbReference type="InterPro" id="IPR006094">
    <property type="entry name" value="Oxid_FAD_bind_N"/>
</dbReference>
<sequence length="485" mass="52653">MVESPSRWDGLCARPSLPPPPRPSVPPDRVSPLRPGAGSRLIEPVTDDGEGVRRTTGVSALSGGREVARPDGTVLRNWAGNHAYAAERVHDPRDVSELRDIVGRLERVHALGTRHSFTDLADTTGDLVSTQQMPADLEIDAERRVVRVGSGVRYGLLAEHLVRRDWALASMASLPHISVAGAVATGTHGSGDRTGSLASAVAAVELVAADGELRRVERGDPEFEGYVVSLGALGVVTHLELDIEPTYTVRQDVYTDLAWDVAVEHLDELTASAYSVSLFTDWLSGRIQQVWLKSRDTTPPTDLWGARPAGETLHMLAGADVEAVTRQGGIVGAWHRRLPHFEMDFTPSRGEELQSEYLVPRGAAAEAIERLRALAPAYADLLQVAEVRTVAADDLWLSGAQGHDVVALHFTWLRDVEGVYAVLPAIEEALLPLAARPHWGKCFVADAEALRALYPHFDDFRALAGRVDPLGKFHNPFLLRHLGLG</sequence>
<dbReference type="GO" id="GO:0016020">
    <property type="term" value="C:membrane"/>
    <property type="evidence" value="ECO:0007669"/>
    <property type="project" value="InterPro"/>
</dbReference>
<dbReference type="PANTHER" id="PTHR43762:SF1">
    <property type="entry name" value="D-ARABINONO-1,4-LACTONE OXIDASE"/>
    <property type="match status" value="1"/>
</dbReference>
<dbReference type="Pfam" id="PF04030">
    <property type="entry name" value="ALO"/>
    <property type="match status" value="1"/>
</dbReference>
<name>A0A6L6XTI0_9ACTN</name>
<dbReference type="Proteomes" id="UP000473525">
    <property type="component" value="Unassembled WGS sequence"/>
</dbReference>
<accession>A0A6L6XTI0</accession>
<dbReference type="InterPro" id="IPR016169">
    <property type="entry name" value="FAD-bd_PCMH_sub2"/>
</dbReference>
<dbReference type="SUPFAM" id="SSF56176">
    <property type="entry name" value="FAD-binding/transporter-associated domain-like"/>
    <property type="match status" value="1"/>
</dbReference>
<dbReference type="GO" id="GO:0080049">
    <property type="term" value="F:L-gulono-1,4-lactone dehydrogenase activity"/>
    <property type="evidence" value="ECO:0007669"/>
    <property type="project" value="TreeGrafter"/>
</dbReference>
<dbReference type="AlphaFoldDB" id="A0A6L6XTI0"/>
<dbReference type="InterPro" id="IPR036318">
    <property type="entry name" value="FAD-bd_PCMH-like_sf"/>
</dbReference>
<dbReference type="GO" id="GO:0003885">
    <property type="term" value="F:D-arabinono-1,4-lactone oxidase activity"/>
    <property type="evidence" value="ECO:0007669"/>
    <property type="project" value="InterPro"/>
</dbReference>
<evidence type="ECO:0000313" key="4">
    <source>
        <dbReference type="EMBL" id="MVQ49957.1"/>
    </source>
</evidence>
<dbReference type="PROSITE" id="PS51387">
    <property type="entry name" value="FAD_PCMH"/>
    <property type="match status" value="1"/>
</dbReference>
<evidence type="ECO:0000259" key="3">
    <source>
        <dbReference type="PROSITE" id="PS51387"/>
    </source>
</evidence>
<dbReference type="InterPro" id="IPR010031">
    <property type="entry name" value="FAD_lactone_oxidase-like"/>
</dbReference>
<feature type="domain" description="FAD-binding PCMH-type" evidence="3">
    <location>
        <begin position="81"/>
        <end position="246"/>
    </location>
</feature>
<feature type="region of interest" description="Disordered" evidence="2">
    <location>
        <begin position="1"/>
        <end position="65"/>
    </location>
</feature>
<dbReference type="InterPro" id="IPR016166">
    <property type="entry name" value="FAD-bd_PCMH"/>
</dbReference>
<proteinExistence type="predicted"/>
<dbReference type="PANTHER" id="PTHR43762">
    <property type="entry name" value="L-GULONOLACTONE OXIDASE"/>
    <property type="match status" value="1"/>
</dbReference>
<evidence type="ECO:0000256" key="2">
    <source>
        <dbReference type="SAM" id="MobiDB-lite"/>
    </source>
</evidence>
<evidence type="ECO:0000313" key="5">
    <source>
        <dbReference type="Proteomes" id="UP000473525"/>
    </source>
</evidence>
<dbReference type="InterPro" id="IPR016167">
    <property type="entry name" value="FAD-bd_PCMH_sub1"/>
</dbReference>
<dbReference type="Gene3D" id="1.10.45.10">
    <property type="entry name" value="Vanillyl-alcohol Oxidase, Chain A, domain 4"/>
    <property type="match status" value="1"/>
</dbReference>
<dbReference type="Gene3D" id="3.30.465.10">
    <property type="match status" value="1"/>
</dbReference>
<comment type="caution">
    <text evidence="4">The sequence shown here is derived from an EMBL/GenBank/DDBJ whole genome shotgun (WGS) entry which is preliminary data.</text>
</comment>
<dbReference type="InterPro" id="IPR016171">
    <property type="entry name" value="Vanillyl_alc_oxidase_C-sub2"/>
</dbReference>
<reference evidence="4 5" key="1">
    <citation type="submission" date="2019-12" db="EMBL/GenBank/DDBJ databases">
        <authorList>
            <person name="Huq M.A."/>
        </authorList>
    </citation>
    <scope>NUCLEOTIDE SEQUENCE [LARGE SCALE GENOMIC DNA]</scope>
    <source>
        <strain evidence="4 5">MAH-18</strain>
    </source>
</reference>
<keyword evidence="1" id="KW-0560">Oxidoreductase</keyword>